<evidence type="ECO:0000259" key="1">
    <source>
        <dbReference type="Pfam" id="PF03551"/>
    </source>
</evidence>
<dbReference type="RefSeq" id="WP_162449756.1">
    <property type="nucleotide sequence ID" value="NZ_WLZY01000002.1"/>
</dbReference>
<dbReference type="AlphaFoldDB" id="A0A7K3M199"/>
<evidence type="ECO:0000313" key="4">
    <source>
        <dbReference type="Proteomes" id="UP000460435"/>
    </source>
</evidence>
<gene>
    <name evidence="3" type="ORF">F7O44_08340</name>
</gene>
<dbReference type="Proteomes" id="UP000460435">
    <property type="component" value="Unassembled WGS sequence"/>
</dbReference>
<dbReference type="Pfam" id="PF03551">
    <property type="entry name" value="PadR"/>
    <property type="match status" value="1"/>
</dbReference>
<accession>A0A7K3M199</accession>
<organism evidence="3 4">
    <name type="scientific">Phytoactinopolyspora mesophila</name>
    <dbReference type="NCBI Taxonomy" id="2650750"/>
    <lineage>
        <taxon>Bacteria</taxon>
        <taxon>Bacillati</taxon>
        <taxon>Actinomycetota</taxon>
        <taxon>Actinomycetes</taxon>
        <taxon>Jiangellales</taxon>
        <taxon>Jiangellaceae</taxon>
        <taxon>Phytoactinopolyspora</taxon>
    </lineage>
</organism>
<keyword evidence="4" id="KW-1185">Reference proteome</keyword>
<comment type="caution">
    <text evidence="3">The sequence shown here is derived from an EMBL/GenBank/DDBJ whole genome shotgun (WGS) entry which is preliminary data.</text>
</comment>
<feature type="domain" description="Transcription regulator PadR N-terminal" evidence="1">
    <location>
        <begin position="7"/>
        <end position="81"/>
    </location>
</feature>
<dbReference type="PANTHER" id="PTHR43252">
    <property type="entry name" value="TRANSCRIPTIONAL REGULATOR YQJI"/>
    <property type="match status" value="1"/>
</dbReference>
<dbReference type="PANTHER" id="PTHR43252:SF4">
    <property type="entry name" value="TRANSCRIPTIONAL REGULATORY PROTEIN"/>
    <property type="match status" value="1"/>
</dbReference>
<evidence type="ECO:0000313" key="3">
    <source>
        <dbReference type="EMBL" id="NDL57075.1"/>
    </source>
</evidence>
<dbReference type="Pfam" id="PF10400">
    <property type="entry name" value="Vir_act_alpha_C"/>
    <property type="match status" value="1"/>
</dbReference>
<dbReference type="InterPro" id="IPR005149">
    <property type="entry name" value="Tscrpt_reg_PadR_N"/>
</dbReference>
<dbReference type="InterPro" id="IPR018309">
    <property type="entry name" value="Tscrpt_reg_PadR_C"/>
</dbReference>
<dbReference type="InterPro" id="IPR036390">
    <property type="entry name" value="WH_DNA-bd_sf"/>
</dbReference>
<protein>
    <submittedName>
        <fullName evidence="3">PadR family transcriptional regulator</fullName>
    </submittedName>
</protein>
<dbReference type="InterPro" id="IPR036388">
    <property type="entry name" value="WH-like_DNA-bd_sf"/>
</dbReference>
<dbReference type="Gene3D" id="6.10.140.190">
    <property type="match status" value="1"/>
</dbReference>
<dbReference type="SUPFAM" id="SSF46785">
    <property type="entry name" value="Winged helix' DNA-binding domain"/>
    <property type="match status" value="1"/>
</dbReference>
<name>A0A7K3M199_9ACTN</name>
<reference evidence="3 4" key="1">
    <citation type="submission" date="2019-11" db="EMBL/GenBank/DDBJ databases">
        <authorList>
            <person name="Li X.-J."/>
            <person name="Feng X.-M."/>
        </authorList>
    </citation>
    <scope>NUCLEOTIDE SEQUENCE [LARGE SCALE GENOMIC DNA]</scope>
    <source>
        <strain evidence="3 4">XMNu-373</strain>
    </source>
</reference>
<proteinExistence type="predicted"/>
<dbReference type="Gene3D" id="1.10.10.10">
    <property type="entry name" value="Winged helix-like DNA-binding domain superfamily/Winged helix DNA-binding domain"/>
    <property type="match status" value="1"/>
</dbReference>
<feature type="domain" description="Transcription regulator PadR C-terminal" evidence="2">
    <location>
        <begin position="93"/>
        <end position="180"/>
    </location>
</feature>
<sequence length="182" mass="20432">MALRHAVLAALVHGEASGYELAKRFELGVANFWHAKPQQVYAELARLSEAGLVQGREVIQESRPNKRMFAITDDGLAVLAEFAAAPKGLPVGRDDLMIAVQAIDTLDAEVVRDGIERRAEQAKQKLATLQELERQILGGRDEATFVRTSRHLGPYLNCRRGIRFQQDTLEWCEWALQVLRSR</sequence>
<evidence type="ECO:0000259" key="2">
    <source>
        <dbReference type="Pfam" id="PF10400"/>
    </source>
</evidence>
<dbReference type="EMBL" id="WLZY01000002">
    <property type="protein sequence ID" value="NDL57075.1"/>
    <property type="molecule type" value="Genomic_DNA"/>
</dbReference>